<sequence length="299" mass="34545">MNSRLFPLDLLERDLHPHVVAYYFKQWNGFQMPFHRHDAAEIMYAMTGSCIVEIREGTAQPECVSLKKGEFIMLDANVPHRLLVDEATPCRMLNLEFRFRDSTGVLPSIRQLAGAETVLADLLQVAASYLVLRDPDEVYHLMKSLVLELDKSAVRSETMVQLLMAQLLIRIARLRTEAPSGGLPQSEHYVWMSKAYMHQNYDRDIQVKDIASAVSLHPGYLQRIFKLHTGRTLTAYLTNIRMEKAKMLLHETDIPITEICDFIGVGSRQYFHLLFKGYTDQTPLEYRKSMHAQRWDYPV</sequence>
<dbReference type="PROSITE" id="PS01124">
    <property type="entry name" value="HTH_ARAC_FAMILY_2"/>
    <property type="match status" value="1"/>
</dbReference>
<dbReference type="RefSeq" id="WP_270885615.1">
    <property type="nucleotide sequence ID" value="NZ_JAQFVF010000089.1"/>
</dbReference>
<evidence type="ECO:0000256" key="2">
    <source>
        <dbReference type="ARBA" id="ARBA00023125"/>
    </source>
</evidence>
<dbReference type="Gene3D" id="2.60.120.10">
    <property type="entry name" value="Jelly Rolls"/>
    <property type="match status" value="1"/>
</dbReference>
<name>A0ABW0KAH1_9BACL</name>
<dbReference type="SUPFAM" id="SSF51182">
    <property type="entry name" value="RmlC-like cupins"/>
    <property type="match status" value="1"/>
</dbReference>
<gene>
    <name evidence="5" type="ORF">ACFPOG_18910</name>
</gene>
<keyword evidence="3" id="KW-0804">Transcription</keyword>
<keyword evidence="6" id="KW-1185">Reference proteome</keyword>
<evidence type="ECO:0000256" key="3">
    <source>
        <dbReference type="ARBA" id="ARBA00023163"/>
    </source>
</evidence>
<dbReference type="InterPro" id="IPR009057">
    <property type="entry name" value="Homeodomain-like_sf"/>
</dbReference>
<dbReference type="InterPro" id="IPR018060">
    <property type="entry name" value="HTH_AraC"/>
</dbReference>
<reference evidence="6" key="1">
    <citation type="journal article" date="2019" name="Int. J. Syst. Evol. Microbiol.">
        <title>The Global Catalogue of Microorganisms (GCM) 10K type strain sequencing project: providing services to taxonomists for standard genome sequencing and annotation.</title>
        <authorList>
            <consortium name="The Broad Institute Genomics Platform"/>
            <consortium name="The Broad Institute Genome Sequencing Center for Infectious Disease"/>
            <person name="Wu L."/>
            <person name="Ma J."/>
        </authorList>
    </citation>
    <scope>NUCLEOTIDE SEQUENCE [LARGE SCALE GENOMIC DNA]</scope>
    <source>
        <strain evidence="6">KACC 11904</strain>
    </source>
</reference>
<dbReference type="SUPFAM" id="SSF46689">
    <property type="entry name" value="Homeodomain-like"/>
    <property type="match status" value="2"/>
</dbReference>
<dbReference type="SMART" id="SM00342">
    <property type="entry name" value="HTH_ARAC"/>
    <property type="match status" value="1"/>
</dbReference>
<dbReference type="InterPro" id="IPR014710">
    <property type="entry name" value="RmlC-like_jellyroll"/>
</dbReference>
<protein>
    <submittedName>
        <fullName evidence="5">AraC family transcriptional regulator</fullName>
    </submittedName>
</protein>
<organism evidence="5 6">
    <name type="scientific">Paenibacillus aestuarii</name>
    <dbReference type="NCBI Taxonomy" id="516965"/>
    <lineage>
        <taxon>Bacteria</taxon>
        <taxon>Bacillati</taxon>
        <taxon>Bacillota</taxon>
        <taxon>Bacilli</taxon>
        <taxon>Bacillales</taxon>
        <taxon>Paenibacillaceae</taxon>
        <taxon>Paenibacillus</taxon>
    </lineage>
</organism>
<dbReference type="Gene3D" id="1.10.10.60">
    <property type="entry name" value="Homeodomain-like"/>
    <property type="match status" value="2"/>
</dbReference>
<dbReference type="EMBL" id="JBHSMJ010000025">
    <property type="protein sequence ID" value="MFC5450325.1"/>
    <property type="molecule type" value="Genomic_DNA"/>
</dbReference>
<evidence type="ECO:0000259" key="4">
    <source>
        <dbReference type="PROSITE" id="PS01124"/>
    </source>
</evidence>
<keyword evidence="1" id="KW-0805">Transcription regulation</keyword>
<evidence type="ECO:0000313" key="5">
    <source>
        <dbReference type="EMBL" id="MFC5450325.1"/>
    </source>
</evidence>
<dbReference type="InterPro" id="IPR011051">
    <property type="entry name" value="RmlC_Cupin_sf"/>
</dbReference>
<proteinExistence type="predicted"/>
<evidence type="ECO:0000313" key="6">
    <source>
        <dbReference type="Proteomes" id="UP001596044"/>
    </source>
</evidence>
<evidence type="ECO:0000256" key="1">
    <source>
        <dbReference type="ARBA" id="ARBA00023015"/>
    </source>
</evidence>
<dbReference type="PANTHER" id="PTHR43280:SF2">
    <property type="entry name" value="HTH-TYPE TRANSCRIPTIONAL REGULATOR EXSA"/>
    <property type="match status" value="1"/>
</dbReference>
<dbReference type="Pfam" id="PF12833">
    <property type="entry name" value="HTH_18"/>
    <property type="match status" value="1"/>
</dbReference>
<feature type="domain" description="HTH araC/xylS-type" evidence="4">
    <location>
        <begin position="191"/>
        <end position="289"/>
    </location>
</feature>
<dbReference type="PANTHER" id="PTHR43280">
    <property type="entry name" value="ARAC-FAMILY TRANSCRIPTIONAL REGULATOR"/>
    <property type="match status" value="1"/>
</dbReference>
<keyword evidence="2" id="KW-0238">DNA-binding</keyword>
<dbReference type="Proteomes" id="UP001596044">
    <property type="component" value="Unassembled WGS sequence"/>
</dbReference>
<dbReference type="InterPro" id="IPR003313">
    <property type="entry name" value="AraC-bd"/>
</dbReference>
<dbReference type="Pfam" id="PF02311">
    <property type="entry name" value="AraC_binding"/>
    <property type="match status" value="1"/>
</dbReference>
<accession>A0ABW0KAH1</accession>
<comment type="caution">
    <text evidence="5">The sequence shown here is derived from an EMBL/GenBank/DDBJ whole genome shotgun (WGS) entry which is preliminary data.</text>
</comment>